<feature type="region of interest" description="Disordered" evidence="1">
    <location>
        <begin position="123"/>
        <end position="158"/>
    </location>
</feature>
<proteinExistence type="predicted"/>
<protein>
    <submittedName>
        <fullName evidence="2">Uncharacterized protein</fullName>
    </submittedName>
</protein>
<feature type="region of interest" description="Disordered" evidence="1">
    <location>
        <begin position="1"/>
        <end position="94"/>
    </location>
</feature>
<keyword evidence="3" id="KW-1185">Reference proteome</keyword>
<feature type="compositionally biased region" description="Polar residues" evidence="1">
    <location>
        <begin position="123"/>
        <end position="132"/>
    </location>
</feature>
<name>A0A8J2WF08_9CRUS</name>
<gene>
    <name evidence="2" type="ORF">DGAL_LOCUS4486</name>
</gene>
<evidence type="ECO:0000256" key="1">
    <source>
        <dbReference type="SAM" id="MobiDB-lite"/>
    </source>
</evidence>
<comment type="caution">
    <text evidence="2">The sequence shown here is derived from an EMBL/GenBank/DDBJ whole genome shotgun (WGS) entry which is preliminary data.</text>
</comment>
<sequence>MASSEHRRPKSANPNRRLRTATHKVTDPRVRPGDPPSSTSERDEEFSHFNAAESVWNADNSLDDIIDEPSAARPSAVNKQRQTPSPTSAASTTYDSLMTFECIQKASALRVLAKTLDRQRDVLQQASGSTAGESADSRKTTTPPRKLRPLGREYSGPF</sequence>
<dbReference type="Proteomes" id="UP000789390">
    <property type="component" value="Unassembled WGS sequence"/>
</dbReference>
<evidence type="ECO:0000313" key="2">
    <source>
        <dbReference type="EMBL" id="CAH0102108.1"/>
    </source>
</evidence>
<evidence type="ECO:0000313" key="3">
    <source>
        <dbReference type="Proteomes" id="UP000789390"/>
    </source>
</evidence>
<reference evidence="2" key="1">
    <citation type="submission" date="2021-11" db="EMBL/GenBank/DDBJ databases">
        <authorList>
            <person name="Schell T."/>
        </authorList>
    </citation>
    <scope>NUCLEOTIDE SEQUENCE</scope>
    <source>
        <strain evidence="2">M5</strain>
    </source>
</reference>
<dbReference type="AlphaFoldDB" id="A0A8J2WF08"/>
<dbReference type="OrthoDB" id="6356832at2759"/>
<feature type="compositionally biased region" description="Low complexity" evidence="1">
    <location>
        <begin position="83"/>
        <end position="93"/>
    </location>
</feature>
<organism evidence="2 3">
    <name type="scientific">Daphnia galeata</name>
    <dbReference type="NCBI Taxonomy" id="27404"/>
    <lineage>
        <taxon>Eukaryota</taxon>
        <taxon>Metazoa</taxon>
        <taxon>Ecdysozoa</taxon>
        <taxon>Arthropoda</taxon>
        <taxon>Crustacea</taxon>
        <taxon>Branchiopoda</taxon>
        <taxon>Diplostraca</taxon>
        <taxon>Cladocera</taxon>
        <taxon>Anomopoda</taxon>
        <taxon>Daphniidae</taxon>
        <taxon>Daphnia</taxon>
    </lineage>
</organism>
<accession>A0A8J2WF08</accession>
<dbReference type="EMBL" id="CAKKLH010000073">
    <property type="protein sequence ID" value="CAH0102108.1"/>
    <property type="molecule type" value="Genomic_DNA"/>
</dbReference>